<sequence>MEYPIAKRQPPPDSDSESEDESPIEHPPRHDAGSERSQREEEIVLNEPRRASERTAARRASERIKSQGKGEWTLKEPRRVSDRIRSQGKGELKRSSDHFIQAGSSNKRTKKDNEKDNDDTTTKDDVKSEAKALDAIVQNGLYVAEMFAAHVARPYVVSYVVVDDMIYMWRFDREDTIQFAGINFLQDLPRFLVLLLTMQRMQYTQWGFHPLFEPQPGFSGPVYIDDPTLGRVDLTLDVSNAYSSHFGLRGRATTVLPVKSQALSQLLRARERPNEPSAVDPTPSGADPPPDTHPPGPPHNTTTEMVAKLFWPEEARLSEPEILAKVQAIAERDSWVKGHVPDMVWFHRFDETSTARIRKALGMDHNTQGSRVFYIIVFRKLQPITDLSGPEFRDAWWQIINCHRILWEGGVYHRDISPSNLMYYRLLCGRVIGVLNDYDLSSIQDDCARGNERTGTVPFMAIKLLTVSAIDGAVEHVYRHDAESFIWVFVWVCLRYKDGKLRRKPRGRLDQWLKADAPTCCALKSHFLLMRTFSKRG</sequence>
<dbReference type="OrthoDB" id="2691104at2759"/>
<dbReference type="AlphaFoldDB" id="A0A9P7DR76"/>
<feature type="compositionally biased region" description="Pro residues" evidence="1">
    <location>
        <begin position="286"/>
        <end position="298"/>
    </location>
</feature>
<dbReference type="InterPro" id="IPR011009">
    <property type="entry name" value="Kinase-like_dom_sf"/>
</dbReference>
<evidence type="ECO:0000313" key="4">
    <source>
        <dbReference type="Proteomes" id="UP000719766"/>
    </source>
</evidence>
<dbReference type="SUPFAM" id="SSF56112">
    <property type="entry name" value="Protein kinase-like (PK-like)"/>
    <property type="match status" value="1"/>
</dbReference>
<keyword evidence="4" id="KW-1185">Reference proteome</keyword>
<reference evidence="3" key="1">
    <citation type="journal article" date="2020" name="New Phytol.">
        <title>Comparative genomics reveals dynamic genome evolution in host specialist ectomycorrhizal fungi.</title>
        <authorList>
            <person name="Lofgren L.A."/>
            <person name="Nguyen N.H."/>
            <person name="Vilgalys R."/>
            <person name="Ruytinx J."/>
            <person name="Liao H.L."/>
            <person name="Branco S."/>
            <person name="Kuo A."/>
            <person name="LaButti K."/>
            <person name="Lipzen A."/>
            <person name="Andreopoulos W."/>
            <person name="Pangilinan J."/>
            <person name="Riley R."/>
            <person name="Hundley H."/>
            <person name="Na H."/>
            <person name="Barry K."/>
            <person name="Grigoriev I.V."/>
            <person name="Stajich J.E."/>
            <person name="Kennedy P.G."/>
        </authorList>
    </citation>
    <scope>NUCLEOTIDE SEQUENCE</scope>
    <source>
        <strain evidence="3">S12</strain>
    </source>
</reference>
<dbReference type="RefSeq" id="XP_041164727.1">
    <property type="nucleotide sequence ID" value="XM_041308981.1"/>
</dbReference>
<comment type="caution">
    <text evidence="3">The sequence shown here is derived from an EMBL/GenBank/DDBJ whole genome shotgun (WGS) entry which is preliminary data.</text>
</comment>
<organism evidence="3 4">
    <name type="scientific">Suillus plorans</name>
    <dbReference type="NCBI Taxonomy" id="116603"/>
    <lineage>
        <taxon>Eukaryota</taxon>
        <taxon>Fungi</taxon>
        <taxon>Dikarya</taxon>
        <taxon>Basidiomycota</taxon>
        <taxon>Agaricomycotina</taxon>
        <taxon>Agaricomycetes</taxon>
        <taxon>Agaricomycetidae</taxon>
        <taxon>Boletales</taxon>
        <taxon>Suillineae</taxon>
        <taxon>Suillaceae</taxon>
        <taxon>Suillus</taxon>
    </lineage>
</organism>
<dbReference type="Gene3D" id="1.10.510.10">
    <property type="entry name" value="Transferase(Phosphotransferase) domain 1"/>
    <property type="match status" value="1"/>
</dbReference>
<accession>A0A9P7DR76</accession>
<evidence type="ECO:0000313" key="3">
    <source>
        <dbReference type="EMBL" id="KAG1800985.1"/>
    </source>
</evidence>
<dbReference type="InterPro" id="IPR040976">
    <property type="entry name" value="Pkinase_fungal"/>
</dbReference>
<name>A0A9P7DR76_9AGAM</name>
<evidence type="ECO:0000259" key="2">
    <source>
        <dbReference type="Pfam" id="PF17667"/>
    </source>
</evidence>
<dbReference type="PANTHER" id="PTHR38248:SF2">
    <property type="entry name" value="FUNK1 11"/>
    <property type="match status" value="1"/>
</dbReference>
<dbReference type="EMBL" id="JABBWE010000008">
    <property type="protein sequence ID" value="KAG1800985.1"/>
    <property type="molecule type" value="Genomic_DNA"/>
</dbReference>
<feature type="domain" description="Fungal-type protein kinase" evidence="2">
    <location>
        <begin position="369"/>
        <end position="493"/>
    </location>
</feature>
<protein>
    <recommendedName>
        <fullName evidence="2">Fungal-type protein kinase domain-containing protein</fullName>
    </recommendedName>
</protein>
<dbReference type="PANTHER" id="PTHR38248">
    <property type="entry name" value="FUNK1 6"/>
    <property type="match status" value="1"/>
</dbReference>
<feature type="compositionally biased region" description="Basic and acidic residues" evidence="1">
    <location>
        <begin position="111"/>
        <end position="128"/>
    </location>
</feature>
<proteinExistence type="predicted"/>
<evidence type="ECO:0000256" key="1">
    <source>
        <dbReference type="SAM" id="MobiDB-lite"/>
    </source>
</evidence>
<feature type="region of interest" description="Disordered" evidence="1">
    <location>
        <begin position="269"/>
        <end position="301"/>
    </location>
</feature>
<dbReference type="GeneID" id="64602745"/>
<feature type="domain" description="Fungal-type protein kinase" evidence="2">
    <location>
        <begin position="98"/>
        <end position="259"/>
    </location>
</feature>
<dbReference type="Pfam" id="PF17667">
    <property type="entry name" value="Pkinase_fungal"/>
    <property type="match status" value="2"/>
</dbReference>
<feature type="compositionally biased region" description="Basic and acidic residues" evidence="1">
    <location>
        <begin position="72"/>
        <end position="97"/>
    </location>
</feature>
<feature type="compositionally biased region" description="Basic and acidic residues" evidence="1">
    <location>
        <begin position="23"/>
        <end position="65"/>
    </location>
</feature>
<feature type="region of interest" description="Disordered" evidence="1">
    <location>
        <begin position="1"/>
        <end position="128"/>
    </location>
</feature>
<gene>
    <name evidence="3" type="ORF">HD556DRAFT_1502921</name>
</gene>
<dbReference type="Proteomes" id="UP000719766">
    <property type="component" value="Unassembled WGS sequence"/>
</dbReference>